<proteinExistence type="predicted"/>
<feature type="signal peptide" evidence="7">
    <location>
        <begin position="1"/>
        <end position="18"/>
    </location>
</feature>
<evidence type="ECO:0000256" key="7">
    <source>
        <dbReference type="SAM" id="SignalP"/>
    </source>
</evidence>
<dbReference type="SUPFAM" id="SSF63712">
    <property type="entry name" value="Nicotinic receptor ligand binding domain-like"/>
    <property type="match status" value="1"/>
</dbReference>
<dbReference type="InterPro" id="IPR018000">
    <property type="entry name" value="Neurotransmitter_ion_chnl_CS"/>
</dbReference>
<evidence type="ECO:0000313" key="9">
    <source>
        <dbReference type="EMBL" id="KAK8777036.1"/>
    </source>
</evidence>
<dbReference type="SUPFAM" id="SSF90112">
    <property type="entry name" value="Neurotransmitter-gated ion-channel transmembrane pore"/>
    <property type="match status" value="1"/>
</dbReference>
<dbReference type="Gene3D" id="2.70.170.10">
    <property type="entry name" value="Neurotransmitter-gated ion-channel ligand-binding domain"/>
    <property type="match status" value="1"/>
</dbReference>
<evidence type="ECO:0000256" key="3">
    <source>
        <dbReference type="ARBA" id="ARBA00022989"/>
    </source>
</evidence>
<dbReference type="GO" id="GO:0005230">
    <property type="term" value="F:extracellular ligand-gated monoatomic ion channel activity"/>
    <property type="evidence" value="ECO:0007669"/>
    <property type="project" value="InterPro"/>
</dbReference>
<evidence type="ECO:0000313" key="10">
    <source>
        <dbReference type="Proteomes" id="UP001321473"/>
    </source>
</evidence>
<keyword evidence="2 6" id="KW-0812">Transmembrane</keyword>
<comment type="caution">
    <text evidence="9">The sequence shown here is derived from an EMBL/GenBank/DDBJ whole genome shotgun (WGS) entry which is preliminary data.</text>
</comment>
<evidence type="ECO:0000256" key="2">
    <source>
        <dbReference type="ARBA" id="ARBA00022692"/>
    </source>
</evidence>
<keyword evidence="7" id="KW-0732">Signal</keyword>
<dbReference type="InterPro" id="IPR038050">
    <property type="entry name" value="Neuro_actylchol_rec"/>
</dbReference>
<dbReference type="GO" id="GO:0016020">
    <property type="term" value="C:membrane"/>
    <property type="evidence" value="ECO:0007669"/>
    <property type="project" value="UniProtKB-SubCell"/>
</dbReference>
<name>A0AAQ4EQH9_AMBAM</name>
<organism evidence="9 10">
    <name type="scientific">Amblyomma americanum</name>
    <name type="common">Lone star tick</name>
    <dbReference type="NCBI Taxonomy" id="6943"/>
    <lineage>
        <taxon>Eukaryota</taxon>
        <taxon>Metazoa</taxon>
        <taxon>Ecdysozoa</taxon>
        <taxon>Arthropoda</taxon>
        <taxon>Chelicerata</taxon>
        <taxon>Arachnida</taxon>
        <taxon>Acari</taxon>
        <taxon>Parasitiformes</taxon>
        <taxon>Ixodida</taxon>
        <taxon>Ixodoidea</taxon>
        <taxon>Ixodidae</taxon>
        <taxon>Amblyomminae</taxon>
        <taxon>Amblyomma</taxon>
    </lineage>
</organism>
<feature type="domain" description="Neurotransmitter-gated ion-channel ligand-binding" evidence="8">
    <location>
        <begin position="31"/>
        <end position="236"/>
    </location>
</feature>
<reference evidence="9 10" key="1">
    <citation type="journal article" date="2023" name="Arcadia Sci">
        <title>De novo assembly of a long-read Amblyomma americanum tick genome.</title>
        <authorList>
            <person name="Chou S."/>
            <person name="Poskanzer K.E."/>
            <person name="Rollins M."/>
            <person name="Thuy-Boun P.S."/>
        </authorList>
    </citation>
    <scope>NUCLEOTIDE SEQUENCE [LARGE SCALE GENOMIC DNA]</scope>
    <source>
        <strain evidence="9">F_SG_1</strain>
        <tissue evidence="9">Salivary glands</tissue>
    </source>
</reference>
<accession>A0AAQ4EQH9</accession>
<comment type="subcellular location">
    <subcellularLocation>
        <location evidence="1">Membrane</location>
        <topology evidence="1">Multi-pass membrane protein</topology>
    </subcellularLocation>
</comment>
<dbReference type="InterPro" id="IPR036719">
    <property type="entry name" value="Neuro-gated_channel_TM_sf"/>
</dbReference>
<keyword evidence="10" id="KW-1185">Reference proteome</keyword>
<feature type="chain" id="PRO_5042893034" description="Neurotransmitter-gated ion-channel ligand-binding domain-containing protein" evidence="7">
    <location>
        <begin position="19"/>
        <end position="424"/>
    </location>
</feature>
<dbReference type="InterPro" id="IPR036734">
    <property type="entry name" value="Neur_chan_lig-bd_sf"/>
</dbReference>
<feature type="region of interest" description="Disordered" evidence="5">
    <location>
        <begin position="365"/>
        <end position="386"/>
    </location>
</feature>
<feature type="compositionally biased region" description="Polar residues" evidence="5">
    <location>
        <begin position="370"/>
        <end position="386"/>
    </location>
</feature>
<feature type="transmembrane region" description="Helical" evidence="6">
    <location>
        <begin position="268"/>
        <end position="288"/>
    </location>
</feature>
<dbReference type="PANTHER" id="PTHR18945">
    <property type="entry name" value="NEUROTRANSMITTER GATED ION CHANNEL"/>
    <property type="match status" value="1"/>
</dbReference>
<feature type="transmembrane region" description="Helical" evidence="6">
    <location>
        <begin position="405"/>
        <end position="422"/>
    </location>
</feature>
<dbReference type="Pfam" id="PF02931">
    <property type="entry name" value="Neur_chan_LBD"/>
    <property type="match status" value="1"/>
</dbReference>
<gene>
    <name evidence="9" type="ORF">V5799_029615</name>
</gene>
<evidence type="ECO:0000259" key="8">
    <source>
        <dbReference type="Pfam" id="PF02931"/>
    </source>
</evidence>
<dbReference type="Gene3D" id="1.20.58.390">
    <property type="entry name" value="Neurotransmitter-gated ion-channel transmembrane domain"/>
    <property type="match status" value="1"/>
</dbReference>
<dbReference type="CDD" id="cd18989">
    <property type="entry name" value="LGIC_ECD_cation"/>
    <property type="match status" value="1"/>
</dbReference>
<dbReference type="InterPro" id="IPR006202">
    <property type="entry name" value="Neur_chan_lig-bd"/>
</dbReference>
<evidence type="ECO:0000256" key="1">
    <source>
        <dbReference type="ARBA" id="ARBA00004141"/>
    </source>
</evidence>
<dbReference type="GO" id="GO:0004888">
    <property type="term" value="F:transmembrane signaling receptor activity"/>
    <property type="evidence" value="ECO:0007669"/>
    <property type="project" value="InterPro"/>
</dbReference>
<sequence length="424" mass="47600">MNQVVLFVMFSNMLLVLCDEAPDQDFQTHLERLHEKLLNEDVYDKTLRPVPVSKQTTASSLEVSFSHEHIVSVELEKGWLTVVGPVLLVWTDSALSWNASDYGNLTSMEISADEIWTPELVVLNANPEDFHIHPTEVFVRSQGDVFQVPYSRVRVPCAMNMADYPRDEHVCKVRFASLVDTDDEQEYDTLEDLAENALTPTNPWQVQEWQVTVFPEWESGHVLNRTYLELTIWLKRRSSRYLFSVTLPWVSSVVMMLLVFWLPANSRLRLTLCCINMLLVALMLQRMVPLLEGSYRPAKIVSFLEGAMLMQALIAIIAVAFLNLTSGNVLLPIAVPTPVVQFLTGAAVAALCLCDHASTRPAGGAPFTVPSDSGDTSQQQEQRNASAVTRLSQERAKEWMLVSDALDRVFFVVFLVAAICVAPL</sequence>
<feature type="transmembrane region" description="Helical" evidence="6">
    <location>
        <begin position="241"/>
        <end position="262"/>
    </location>
</feature>
<dbReference type="InterPro" id="IPR006201">
    <property type="entry name" value="Neur_channel"/>
</dbReference>
<keyword evidence="3 6" id="KW-1133">Transmembrane helix</keyword>
<dbReference type="Proteomes" id="UP001321473">
    <property type="component" value="Unassembled WGS sequence"/>
</dbReference>
<dbReference type="EMBL" id="JARKHS020012271">
    <property type="protein sequence ID" value="KAK8777036.1"/>
    <property type="molecule type" value="Genomic_DNA"/>
</dbReference>
<evidence type="ECO:0000256" key="5">
    <source>
        <dbReference type="SAM" id="MobiDB-lite"/>
    </source>
</evidence>
<evidence type="ECO:0000256" key="4">
    <source>
        <dbReference type="ARBA" id="ARBA00023136"/>
    </source>
</evidence>
<protein>
    <recommendedName>
        <fullName evidence="8">Neurotransmitter-gated ion-channel ligand-binding domain-containing protein</fullName>
    </recommendedName>
</protein>
<keyword evidence="4 6" id="KW-0472">Membrane</keyword>
<dbReference type="PROSITE" id="PS00236">
    <property type="entry name" value="NEUROTR_ION_CHANNEL"/>
    <property type="match status" value="1"/>
</dbReference>
<feature type="transmembrane region" description="Helical" evidence="6">
    <location>
        <begin position="300"/>
        <end position="322"/>
    </location>
</feature>
<evidence type="ECO:0000256" key="6">
    <source>
        <dbReference type="SAM" id="Phobius"/>
    </source>
</evidence>
<dbReference type="AlphaFoldDB" id="A0AAQ4EQH9"/>